<dbReference type="EMBL" id="QGNW01001318">
    <property type="protein sequence ID" value="RVW45697.1"/>
    <property type="molecule type" value="Genomic_DNA"/>
</dbReference>
<dbReference type="Proteomes" id="UP000288805">
    <property type="component" value="Unassembled WGS sequence"/>
</dbReference>
<gene>
    <name evidence="2" type="primary">VvCHDh000004_890</name>
    <name evidence="2" type="ORF">CK203_105148</name>
</gene>
<protein>
    <submittedName>
        <fullName evidence="2">Putative ribonuclease H protein</fullName>
    </submittedName>
</protein>
<organism evidence="2 3">
    <name type="scientific">Vitis vinifera</name>
    <name type="common">Grape</name>
    <dbReference type="NCBI Taxonomy" id="29760"/>
    <lineage>
        <taxon>Eukaryota</taxon>
        <taxon>Viridiplantae</taxon>
        <taxon>Streptophyta</taxon>
        <taxon>Embryophyta</taxon>
        <taxon>Tracheophyta</taxon>
        <taxon>Spermatophyta</taxon>
        <taxon>Magnoliopsida</taxon>
        <taxon>eudicotyledons</taxon>
        <taxon>Gunneridae</taxon>
        <taxon>Pentapetalae</taxon>
        <taxon>rosids</taxon>
        <taxon>Vitales</taxon>
        <taxon>Vitaceae</taxon>
        <taxon>Viteae</taxon>
        <taxon>Vitis</taxon>
    </lineage>
</organism>
<dbReference type="AlphaFoldDB" id="A0A438ECW9"/>
<dbReference type="PANTHER" id="PTHR33116:SF78">
    <property type="entry name" value="OS12G0587133 PROTEIN"/>
    <property type="match status" value="1"/>
</dbReference>
<feature type="region of interest" description="Disordered" evidence="1">
    <location>
        <begin position="28"/>
        <end position="90"/>
    </location>
</feature>
<accession>A0A438ECW9</accession>
<comment type="caution">
    <text evidence="2">The sequence shown here is derived from an EMBL/GenBank/DDBJ whole genome shotgun (WGS) entry which is preliminary data.</text>
</comment>
<dbReference type="PANTHER" id="PTHR33116">
    <property type="entry name" value="REVERSE TRANSCRIPTASE ZINC-BINDING DOMAIN-CONTAINING PROTEIN-RELATED-RELATED"/>
    <property type="match status" value="1"/>
</dbReference>
<proteinExistence type="predicted"/>
<name>A0A438ECW9_VITVI</name>
<feature type="compositionally biased region" description="Basic and acidic residues" evidence="1">
    <location>
        <begin position="28"/>
        <end position="49"/>
    </location>
</feature>
<evidence type="ECO:0000313" key="3">
    <source>
        <dbReference type="Proteomes" id="UP000288805"/>
    </source>
</evidence>
<reference evidence="2 3" key="1">
    <citation type="journal article" date="2018" name="PLoS Genet.">
        <title>Population sequencing reveals clonal diversity and ancestral inbreeding in the grapevine cultivar Chardonnay.</title>
        <authorList>
            <person name="Roach M.J."/>
            <person name="Johnson D.L."/>
            <person name="Bohlmann J."/>
            <person name="van Vuuren H.J."/>
            <person name="Jones S.J."/>
            <person name="Pretorius I.S."/>
            <person name="Schmidt S.A."/>
            <person name="Borneman A.R."/>
        </authorList>
    </citation>
    <scope>NUCLEOTIDE SEQUENCE [LARGE SCALE GENOMIC DNA]</scope>
    <source>
        <strain evidence="3">cv. Chardonnay</strain>
        <tissue evidence="2">Leaf</tissue>
    </source>
</reference>
<evidence type="ECO:0000313" key="2">
    <source>
        <dbReference type="EMBL" id="RVW45697.1"/>
    </source>
</evidence>
<evidence type="ECO:0000256" key="1">
    <source>
        <dbReference type="SAM" id="MobiDB-lite"/>
    </source>
</evidence>
<sequence length="453" mass="51945">MMSFRILSWTGKVEEHFPRHVQGLELRKNSRRTPEKLIEVPTEAKEPQKRHVQGSDGKTGKKGGWSVSDELGGGSASLESGSRTLTRRRVSCSRRPEKARVDGAWMGFWFRGSFQLFGGVDGVEERFRRRLAMWKRQHISKGGRLTLIRSTMSSMPIYLMSLFHLPRKVRLRLEKIQRDFLWGGGTLAHKPHLVRWNLVCLEKRKGGLGVRNLSLMNNALLCKWNWRFANERDALWRSVISLKYGVEEGGWCTRDVMGRNGVGLWKAIRKKWGLFDGRVAFHLGNGQRVKFWKDKWCGIRLVMGLVGLLSLARAFNDWEIDLVERLLQKIQAFRVQREEEDRVIWTASKDGAFSVRSLYSMMEPGGLSLFLVKEFGGQECLPRRNSGSSPTALCQDAGPMEPPFLSFWYILDSLVYSEDNPSWVEWRVCGKKTQEGLANGAVMYFLVSLEGEK</sequence>